<gene>
    <name evidence="2" type="ORF">EAH76_14445</name>
</gene>
<name>A0A502FUU7_9SPHN</name>
<reference evidence="2 3" key="1">
    <citation type="journal article" date="2019" name="Environ. Microbiol.">
        <title>Species interactions and distinct microbial communities in high Arctic permafrost affected cryosols are associated with the CH4 and CO2 gas fluxes.</title>
        <authorList>
            <person name="Altshuler I."/>
            <person name="Hamel J."/>
            <person name="Turney S."/>
            <person name="Magnuson E."/>
            <person name="Levesque R."/>
            <person name="Greer C."/>
            <person name="Whyte L.G."/>
        </authorList>
    </citation>
    <scope>NUCLEOTIDE SEQUENCE [LARGE SCALE GENOMIC DNA]</scope>
    <source>
        <strain evidence="2 3">E6.1</strain>
    </source>
</reference>
<organism evidence="2 3">
    <name type="scientific">Sphingomonas glacialis</name>
    <dbReference type="NCBI Taxonomy" id="658225"/>
    <lineage>
        <taxon>Bacteria</taxon>
        <taxon>Pseudomonadati</taxon>
        <taxon>Pseudomonadota</taxon>
        <taxon>Alphaproteobacteria</taxon>
        <taxon>Sphingomonadales</taxon>
        <taxon>Sphingomonadaceae</taxon>
        <taxon>Sphingomonas</taxon>
    </lineage>
</organism>
<dbReference type="Proteomes" id="UP000319931">
    <property type="component" value="Unassembled WGS sequence"/>
</dbReference>
<sequence>MAVDSGLLAWIEEALAPIGTVTKRAMMGGATLYLDGTIFAIAFEDGLWIKADAASDAVWDEAGCPRFTYTMGEGREGSMNYRRAPDDVYDDADALREWASLGVAAGMRAPIKKKRT</sequence>
<evidence type="ECO:0000313" key="3">
    <source>
        <dbReference type="Proteomes" id="UP000319931"/>
    </source>
</evidence>
<dbReference type="RefSeq" id="WP_140850958.1">
    <property type="nucleotide sequence ID" value="NZ_RCZC01000003.1"/>
</dbReference>
<comment type="caution">
    <text evidence="2">The sequence shown here is derived from an EMBL/GenBank/DDBJ whole genome shotgun (WGS) entry which is preliminary data.</text>
</comment>
<dbReference type="InterPro" id="IPR007076">
    <property type="entry name" value="TfoX_N"/>
</dbReference>
<dbReference type="Pfam" id="PF04993">
    <property type="entry name" value="TfoX_N"/>
    <property type="match status" value="1"/>
</dbReference>
<evidence type="ECO:0000313" key="2">
    <source>
        <dbReference type="EMBL" id="TPG53032.1"/>
    </source>
</evidence>
<protein>
    <submittedName>
        <fullName evidence="2">TfoX family protein</fullName>
    </submittedName>
</protein>
<dbReference type="Gene3D" id="3.30.1460.30">
    <property type="entry name" value="YgaC/TfoX-N like chaperone"/>
    <property type="match status" value="1"/>
</dbReference>
<proteinExistence type="predicted"/>
<dbReference type="EMBL" id="RCZC01000003">
    <property type="protein sequence ID" value="TPG53032.1"/>
    <property type="molecule type" value="Genomic_DNA"/>
</dbReference>
<feature type="domain" description="TfoX N-terminal" evidence="1">
    <location>
        <begin position="13"/>
        <end position="105"/>
    </location>
</feature>
<evidence type="ECO:0000259" key="1">
    <source>
        <dbReference type="Pfam" id="PF04993"/>
    </source>
</evidence>
<keyword evidence="3" id="KW-1185">Reference proteome</keyword>
<dbReference type="AlphaFoldDB" id="A0A502FUU7"/>
<accession>A0A502FUU7</accession>
<dbReference type="OrthoDB" id="1524907at2"/>
<dbReference type="SUPFAM" id="SSF159894">
    <property type="entry name" value="YgaC/TfoX-N like"/>
    <property type="match status" value="1"/>
</dbReference>